<evidence type="ECO:0000259" key="2">
    <source>
        <dbReference type="Pfam" id="PF01433"/>
    </source>
</evidence>
<dbReference type="GO" id="GO:0043171">
    <property type="term" value="P:peptide catabolic process"/>
    <property type="evidence" value="ECO:0007669"/>
    <property type="project" value="TreeGrafter"/>
</dbReference>
<reference evidence="3 4" key="1">
    <citation type="submission" date="2014-09" db="EMBL/GenBank/DDBJ databases">
        <title>Sporocytophaga myxococcoides PG-01 genome sequencing.</title>
        <authorList>
            <person name="Liu L."/>
            <person name="Gao P.J."/>
            <person name="Chen G.J."/>
            <person name="Wang L.S."/>
        </authorList>
    </citation>
    <scope>NUCLEOTIDE SEQUENCE [LARGE SCALE GENOMIC DNA]</scope>
    <source>
        <strain evidence="3 4">PG-01</strain>
    </source>
</reference>
<gene>
    <name evidence="3" type="ORF">MYP_2228</name>
</gene>
<feature type="domain" description="Peptidase M1 membrane alanine aminopeptidase" evidence="2">
    <location>
        <begin position="380"/>
        <end position="548"/>
    </location>
</feature>
<dbReference type="GO" id="GO:0042277">
    <property type="term" value="F:peptide binding"/>
    <property type="evidence" value="ECO:0007669"/>
    <property type="project" value="TreeGrafter"/>
</dbReference>
<sequence>MRVFLLTLLSLISFSFSFSQDFAHQSPEVPYRSKQNPYYWKNNPPTPGYWQQDVHYYMDVFLDDSNNVLVCPDYKLVYYNNSPFELKELYFHLHNNAFIPGSYYHALNIENDIKVKFGPTEAKGLGTVVDSIRIDGEEVKTIIDNTIMKVNLNKPLKSGDSLIVTMNFKTYFDPSGSMRRRMKLYESFGFKHFDAVHWYPAIAVYDHKFAWETEQHLDKEFYSDFGAFDIKLTLPNNYVLEATGTLLNEKEVLPDTLRQKLDLKNFAKKPLKEAPSIIIPREKGKYKTWVYHAKNVHNFAFTADPLYRIGELMWNGIRVVAIAQEPNAAGWQLSAYFTANVIKVYSQDFGMYAWPKIVVADAKDGMEYSMLTLDNGTYPQHQNLLAHEVGHMWFYGMVGTNETYRAMMDEGFTQFLTVWAMDKIVGEKRARIGKNKYITKHVDSSDTRYENLYYPYINHVVEGYDDALNTHSSDFHGAIRHGGNYGLVYYKAGTMLYNLRYVLGDELFSKAMKHYFNKWKFAHPYPEDFREAIIEYTQTDLNWFFDQWMETTKYIDYSIDDVNRVSKENEYEIKFRRKGSMQMPLDFRVKASDGSIHDFHIPNTWFIKKTNATILPKWYGWGKLNPTYKAEIKLPSPIKTIEIDPTHYLADIDLTNNKAGDGGIKILEFEHRVPNVTSWKVQKNTFRPDVWYNSFDGFQVGPYFKGSYFGKFQYSAGVWFNTGLAQGKNEKDLDLKHQWVAADIYLKRNLSLIWKGLSANSNLYYNAGIANLNAGLEKVVREPDQRASKYSKFFINTKYLITTDNYFVYRLYPEQWGRYQGDFTSGLVNATVNLGYFRYYTYGKGNGEYTFNVRIPSVRSDYNYSYAQLNSINRFTLKKFEFRTRVFGQIGFGDIPLESTLYLASANQEQMLDNRFTQARGFVPNDWLGYGQNTNHFHMGGGLNLRGFAGYLAPEIHTINGQEILVYNYFGNSGAAFNAEIDFDKYIKIPAKGITKNFKVDTYLFSDLGILNTTSSSKNYFGKFRLDAGIGSAVTFKFGPYDMKPVTLRFDMPIFVNTPPAVSDYFKFRYVIGINRAF</sequence>
<dbReference type="Pfam" id="PF01433">
    <property type="entry name" value="Peptidase_M1"/>
    <property type="match status" value="1"/>
</dbReference>
<dbReference type="SUPFAM" id="SSF55486">
    <property type="entry name" value="Metalloproteases ('zincins'), catalytic domain"/>
    <property type="match status" value="1"/>
</dbReference>
<keyword evidence="3" id="KW-0378">Hydrolase</keyword>
<evidence type="ECO:0000256" key="1">
    <source>
        <dbReference type="SAM" id="SignalP"/>
    </source>
</evidence>
<dbReference type="Gene3D" id="1.10.390.10">
    <property type="entry name" value="Neutral Protease Domain 2"/>
    <property type="match status" value="1"/>
</dbReference>
<keyword evidence="3" id="KW-0645">Protease</keyword>
<dbReference type="eggNOG" id="COG0308">
    <property type="taxonomic scope" value="Bacteria"/>
</dbReference>
<dbReference type="PANTHER" id="PTHR11533">
    <property type="entry name" value="PROTEASE M1 ZINC METALLOPROTEASE"/>
    <property type="match status" value="1"/>
</dbReference>
<dbReference type="GO" id="GO:0016020">
    <property type="term" value="C:membrane"/>
    <property type="evidence" value="ECO:0007669"/>
    <property type="project" value="TreeGrafter"/>
</dbReference>
<name>A0A098LDI7_9BACT</name>
<keyword evidence="3" id="KW-0031">Aminopeptidase</keyword>
<accession>A0A098LDI7</accession>
<dbReference type="InterPro" id="IPR014782">
    <property type="entry name" value="Peptidase_M1_dom"/>
</dbReference>
<dbReference type="PANTHER" id="PTHR11533:SF174">
    <property type="entry name" value="PUROMYCIN-SENSITIVE AMINOPEPTIDASE-RELATED"/>
    <property type="match status" value="1"/>
</dbReference>
<feature type="chain" id="PRO_5001937242" evidence="1">
    <location>
        <begin position="20"/>
        <end position="1078"/>
    </location>
</feature>
<evidence type="ECO:0000313" key="4">
    <source>
        <dbReference type="Proteomes" id="UP000030185"/>
    </source>
</evidence>
<keyword evidence="4" id="KW-1185">Reference proteome</keyword>
<dbReference type="InterPro" id="IPR050344">
    <property type="entry name" value="Peptidase_M1_aminopeptidases"/>
</dbReference>
<feature type="signal peptide" evidence="1">
    <location>
        <begin position="1"/>
        <end position="19"/>
    </location>
</feature>
<dbReference type="RefSeq" id="WP_045462908.1">
    <property type="nucleotide sequence ID" value="NZ_BBLT01000004.1"/>
</dbReference>
<dbReference type="CDD" id="cd09604">
    <property type="entry name" value="M1_APN_like"/>
    <property type="match status" value="1"/>
</dbReference>
<comment type="caution">
    <text evidence="3">The sequence shown here is derived from an EMBL/GenBank/DDBJ whole genome shotgun (WGS) entry which is preliminary data.</text>
</comment>
<dbReference type="InterPro" id="IPR027268">
    <property type="entry name" value="Peptidase_M4/M1_CTD_sf"/>
</dbReference>
<keyword evidence="1" id="KW-0732">Signal</keyword>
<evidence type="ECO:0000313" key="3">
    <source>
        <dbReference type="EMBL" id="GAL85000.1"/>
    </source>
</evidence>
<dbReference type="STRING" id="153721.MYP_2228"/>
<dbReference type="GO" id="GO:0008270">
    <property type="term" value="F:zinc ion binding"/>
    <property type="evidence" value="ECO:0007669"/>
    <property type="project" value="InterPro"/>
</dbReference>
<dbReference type="GO" id="GO:0070006">
    <property type="term" value="F:metalloaminopeptidase activity"/>
    <property type="evidence" value="ECO:0007669"/>
    <property type="project" value="TreeGrafter"/>
</dbReference>
<dbReference type="OrthoDB" id="9814383at2"/>
<protein>
    <submittedName>
        <fullName evidence="3">Aminopeptidase N</fullName>
    </submittedName>
</protein>
<dbReference type="EMBL" id="BBLT01000004">
    <property type="protein sequence ID" value="GAL85000.1"/>
    <property type="molecule type" value="Genomic_DNA"/>
</dbReference>
<proteinExistence type="predicted"/>
<dbReference type="GO" id="GO:0005737">
    <property type="term" value="C:cytoplasm"/>
    <property type="evidence" value="ECO:0007669"/>
    <property type="project" value="TreeGrafter"/>
</dbReference>
<dbReference type="Proteomes" id="UP000030185">
    <property type="component" value="Unassembled WGS sequence"/>
</dbReference>
<organism evidence="3 4">
    <name type="scientific">Sporocytophaga myxococcoides</name>
    <dbReference type="NCBI Taxonomy" id="153721"/>
    <lineage>
        <taxon>Bacteria</taxon>
        <taxon>Pseudomonadati</taxon>
        <taxon>Bacteroidota</taxon>
        <taxon>Cytophagia</taxon>
        <taxon>Cytophagales</taxon>
        <taxon>Cytophagaceae</taxon>
        <taxon>Sporocytophaga</taxon>
    </lineage>
</organism>
<dbReference type="AlphaFoldDB" id="A0A098LDI7"/>
<dbReference type="GO" id="GO:0005615">
    <property type="term" value="C:extracellular space"/>
    <property type="evidence" value="ECO:0007669"/>
    <property type="project" value="TreeGrafter"/>
</dbReference>